<name>A0A9W8QAK8_AKAMU</name>
<feature type="domain" description="Zn(2)-C6 fungal-type" evidence="7">
    <location>
        <begin position="34"/>
        <end position="64"/>
    </location>
</feature>
<gene>
    <name evidence="8" type="ORF">LMH87_011852</name>
</gene>
<evidence type="ECO:0000256" key="2">
    <source>
        <dbReference type="ARBA" id="ARBA00022833"/>
    </source>
</evidence>
<evidence type="ECO:0000256" key="3">
    <source>
        <dbReference type="ARBA" id="ARBA00023015"/>
    </source>
</evidence>
<evidence type="ECO:0000313" key="9">
    <source>
        <dbReference type="Proteomes" id="UP001144673"/>
    </source>
</evidence>
<dbReference type="InterPro" id="IPR052360">
    <property type="entry name" value="Transcr_Regulatory_Proteins"/>
</dbReference>
<dbReference type="KEGG" id="amus:LMH87_011852"/>
<evidence type="ECO:0000256" key="6">
    <source>
        <dbReference type="ARBA" id="ARBA00023242"/>
    </source>
</evidence>
<dbReference type="CDD" id="cd00067">
    <property type="entry name" value="GAL4"/>
    <property type="match status" value="1"/>
</dbReference>
<organism evidence="8 9">
    <name type="scientific">Akanthomyces muscarius</name>
    <name type="common">Entomopathogenic fungus</name>
    <name type="synonym">Lecanicillium muscarium</name>
    <dbReference type="NCBI Taxonomy" id="2231603"/>
    <lineage>
        <taxon>Eukaryota</taxon>
        <taxon>Fungi</taxon>
        <taxon>Dikarya</taxon>
        <taxon>Ascomycota</taxon>
        <taxon>Pezizomycotina</taxon>
        <taxon>Sordariomycetes</taxon>
        <taxon>Hypocreomycetidae</taxon>
        <taxon>Hypocreales</taxon>
        <taxon>Cordycipitaceae</taxon>
        <taxon>Akanthomyces</taxon>
    </lineage>
</organism>
<dbReference type="GeneID" id="80899011"/>
<dbReference type="InterPro" id="IPR036864">
    <property type="entry name" value="Zn2-C6_fun-type_DNA-bd_sf"/>
</dbReference>
<evidence type="ECO:0000256" key="1">
    <source>
        <dbReference type="ARBA" id="ARBA00022723"/>
    </source>
</evidence>
<keyword evidence="5" id="KW-0804">Transcription</keyword>
<comment type="caution">
    <text evidence="8">The sequence shown here is derived from an EMBL/GenBank/DDBJ whole genome shotgun (WGS) entry which is preliminary data.</text>
</comment>
<dbReference type="EMBL" id="JAJHUN010000009">
    <property type="protein sequence ID" value="KAJ4151136.1"/>
    <property type="molecule type" value="Genomic_DNA"/>
</dbReference>
<reference evidence="8" key="1">
    <citation type="journal article" date="2023" name="Access Microbiol">
        <title>De-novo genome assembly for Akanthomyces muscarius, a biocontrol agent of insect agricultural pests.</title>
        <authorList>
            <person name="Erdos Z."/>
            <person name="Studholme D.J."/>
            <person name="Raymond B."/>
            <person name="Sharma M."/>
        </authorList>
    </citation>
    <scope>NUCLEOTIDE SEQUENCE</scope>
    <source>
        <strain evidence="8">Ve6</strain>
    </source>
</reference>
<keyword evidence="2" id="KW-0862">Zinc</keyword>
<dbReference type="GO" id="GO:0008270">
    <property type="term" value="F:zinc ion binding"/>
    <property type="evidence" value="ECO:0007669"/>
    <property type="project" value="InterPro"/>
</dbReference>
<dbReference type="GO" id="GO:0000981">
    <property type="term" value="F:DNA-binding transcription factor activity, RNA polymerase II-specific"/>
    <property type="evidence" value="ECO:0007669"/>
    <property type="project" value="InterPro"/>
</dbReference>
<keyword evidence="6" id="KW-0539">Nucleus</keyword>
<evidence type="ECO:0000256" key="4">
    <source>
        <dbReference type="ARBA" id="ARBA00023125"/>
    </source>
</evidence>
<dbReference type="AlphaFoldDB" id="A0A9W8QAK8"/>
<dbReference type="SUPFAM" id="SSF57701">
    <property type="entry name" value="Zn2/Cys6 DNA-binding domain"/>
    <property type="match status" value="1"/>
</dbReference>
<dbReference type="Proteomes" id="UP001144673">
    <property type="component" value="Chromosome 4"/>
</dbReference>
<keyword evidence="3" id="KW-0805">Transcription regulation</keyword>
<dbReference type="PANTHER" id="PTHR36206">
    <property type="entry name" value="ASPERCRYPTIN BIOSYNTHESIS CLUSTER-SPECIFIC TRANSCRIPTION REGULATOR ATNN-RELATED"/>
    <property type="match status" value="1"/>
</dbReference>
<keyword evidence="4" id="KW-0238">DNA-binding</keyword>
<protein>
    <recommendedName>
        <fullName evidence="7">Zn(2)-C6 fungal-type domain-containing protein</fullName>
    </recommendedName>
</protein>
<keyword evidence="9" id="KW-1185">Reference proteome</keyword>
<dbReference type="PANTHER" id="PTHR36206:SF16">
    <property type="entry name" value="TRANSCRIPTION FACTOR DOMAIN-CONTAINING PROTEIN-RELATED"/>
    <property type="match status" value="1"/>
</dbReference>
<accession>A0A9W8QAK8</accession>
<evidence type="ECO:0000313" key="8">
    <source>
        <dbReference type="EMBL" id="KAJ4151136.1"/>
    </source>
</evidence>
<proteinExistence type="predicted"/>
<dbReference type="PROSITE" id="PS50048">
    <property type="entry name" value="ZN2_CY6_FUNGAL_2"/>
    <property type="match status" value="1"/>
</dbReference>
<dbReference type="InterPro" id="IPR001138">
    <property type="entry name" value="Zn2Cys6_DnaBD"/>
</dbReference>
<evidence type="ECO:0000259" key="7">
    <source>
        <dbReference type="PROSITE" id="PS50048"/>
    </source>
</evidence>
<keyword evidence="1" id="KW-0479">Metal-binding</keyword>
<dbReference type="GO" id="GO:0003677">
    <property type="term" value="F:DNA binding"/>
    <property type="evidence" value="ECO:0007669"/>
    <property type="project" value="UniProtKB-KW"/>
</dbReference>
<dbReference type="RefSeq" id="XP_056052850.1">
    <property type="nucleotide sequence ID" value="XM_056201061.1"/>
</dbReference>
<dbReference type="SMART" id="SM00066">
    <property type="entry name" value="GAL4"/>
    <property type="match status" value="1"/>
</dbReference>
<sequence>MKKQDLQERSMASDPFNPRIISRKRQWAPKVKTGCAKCRSRRIKCDEAKPSCKRCTTARIACDFATASPKTSLVPSLTASVSPLPRRPTVDERELNHLFRTKLILHCSDEFNEDLWKIHIPLASQSQAPIWHASIAFAALWRYQMAKSSSDTLFRQKISLGSRICP</sequence>
<dbReference type="Gene3D" id="4.10.240.10">
    <property type="entry name" value="Zn(2)-C6 fungal-type DNA-binding domain"/>
    <property type="match status" value="1"/>
</dbReference>
<evidence type="ECO:0000256" key="5">
    <source>
        <dbReference type="ARBA" id="ARBA00023163"/>
    </source>
</evidence>
<dbReference type="PROSITE" id="PS00463">
    <property type="entry name" value="ZN2_CY6_FUNGAL_1"/>
    <property type="match status" value="1"/>
</dbReference>
<dbReference type="Pfam" id="PF00172">
    <property type="entry name" value="Zn_clus"/>
    <property type="match status" value="1"/>
</dbReference>